<feature type="domain" description="CUB" evidence="16">
    <location>
        <begin position="2230"/>
        <end position="2343"/>
    </location>
</feature>
<comment type="caution">
    <text evidence="18">The sequence shown here is derived from an EMBL/GenBank/DDBJ whole genome shotgun (WGS) entry which is preliminary data.</text>
</comment>
<name>A0A226DQH9_FOLCA</name>
<dbReference type="OMA" id="RGFTVRW"/>
<dbReference type="GO" id="GO:0005886">
    <property type="term" value="C:plasma membrane"/>
    <property type="evidence" value="ECO:0007669"/>
    <property type="project" value="UniProtKB-SubCell"/>
</dbReference>
<dbReference type="InterPro" id="IPR035914">
    <property type="entry name" value="Sperma_CUB_dom_sf"/>
</dbReference>
<dbReference type="FunFam" id="2.60.120.290:FF:000005">
    <property type="entry name" value="Procollagen C-endopeptidase enhancer 1"/>
    <property type="match status" value="4"/>
</dbReference>
<dbReference type="PROSITE" id="PS01186">
    <property type="entry name" value="EGF_2"/>
    <property type="match status" value="3"/>
</dbReference>
<dbReference type="InterPro" id="IPR000152">
    <property type="entry name" value="EGF-type_Asp/Asn_hydroxyl_site"/>
</dbReference>
<feature type="domain" description="CUB" evidence="16">
    <location>
        <begin position="3273"/>
        <end position="3387"/>
    </location>
</feature>
<keyword evidence="7" id="KW-0677">Repeat</keyword>
<evidence type="ECO:0000256" key="11">
    <source>
        <dbReference type="ARBA" id="ARBA00023157"/>
    </source>
</evidence>
<dbReference type="PROSITE" id="PS50026">
    <property type="entry name" value="EGF_3"/>
    <property type="match status" value="4"/>
</dbReference>
<evidence type="ECO:0000256" key="3">
    <source>
        <dbReference type="ARBA" id="ARBA00022475"/>
    </source>
</evidence>
<dbReference type="FunFam" id="2.60.120.290:FF:000003">
    <property type="entry name" value="Neuropilin"/>
    <property type="match status" value="1"/>
</dbReference>
<keyword evidence="4 14" id="KW-0245">EGF-like domain</keyword>
<feature type="domain" description="CUB" evidence="16">
    <location>
        <begin position="549"/>
        <end position="667"/>
    </location>
</feature>
<organism evidence="18 19">
    <name type="scientific">Folsomia candida</name>
    <name type="common">Springtail</name>
    <dbReference type="NCBI Taxonomy" id="158441"/>
    <lineage>
        <taxon>Eukaryota</taxon>
        <taxon>Metazoa</taxon>
        <taxon>Ecdysozoa</taxon>
        <taxon>Arthropoda</taxon>
        <taxon>Hexapoda</taxon>
        <taxon>Collembola</taxon>
        <taxon>Entomobryomorpha</taxon>
        <taxon>Isotomoidea</taxon>
        <taxon>Isotomidae</taxon>
        <taxon>Proisotominae</taxon>
        <taxon>Folsomia</taxon>
    </lineage>
</organism>
<feature type="domain" description="EGF-like" evidence="17">
    <location>
        <begin position="222"/>
        <end position="263"/>
    </location>
</feature>
<keyword evidence="19" id="KW-1185">Reference proteome</keyword>
<feature type="domain" description="CUB" evidence="16">
    <location>
        <begin position="1867"/>
        <end position="1979"/>
    </location>
</feature>
<dbReference type="SMART" id="SM00179">
    <property type="entry name" value="EGF_CA"/>
    <property type="match status" value="7"/>
</dbReference>
<feature type="disulfide bond" evidence="14">
    <location>
        <begin position="210"/>
        <end position="219"/>
    </location>
</feature>
<feature type="domain" description="CUB" evidence="16">
    <location>
        <begin position="2857"/>
        <end position="2976"/>
    </location>
</feature>
<gene>
    <name evidence="18" type="ORF">Fcan01_18220</name>
</gene>
<dbReference type="Gene3D" id="2.10.25.10">
    <property type="entry name" value="Laminin"/>
    <property type="match status" value="7"/>
</dbReference>
<feature type="domain" description="CUB" evidence="16">
    <location>
        <begin position="2607"/>
        <end position="2726"/>
    </location>
</feature>
<dbReference type="EMBL" id="LNIX01000014">
    <property type="protein sequence ID" value="OXA47104.1"/>
    <property type="molecule type" value="Genomic_DNA"/>
</dbReference>
<dbReference type="SUPFAM" id="SSF57196">
    <property type="entry name" value="EGF/Laminin"/>
    <property type="match status" value="5"/>
</dbReference>
<dbReference type="Proteomes" id="UP000198287">
    <property type="component" value="Unassembled WGS sequence"/>
</dbReference>
<evidence type="ECO:0000256" key="5">
    <source>
        <dbReference type="ARBA" id="ARBA00022723"/>
    </source>
</evidence>
<accession>A0A226DQH9</accession>
<dbReference type="Pfam" id="PF00431">
    <property type="entry name" value="CUB"/>
    <property type="match status" value="24"/>
</dbReference>
<dbReference type="FunFam" id="2.60.120.290:FF:000018">
    <property type="entry name" value="cubilin"/>
    <property type="match status" value="1"/>
</dbReference>
<keyword evidence="3" id="KW-1003">Cell membrane</keyword>
<dbReference type="InterPro" id="IPR000859">
    <property type="entry name" value="CUB_dom"/>
</dbReference>
<keyword evidence="12" id="KW-0325">Glycoprotein</keyword>
<reference evidence="18 19" key="1">
    <citation type="submission" date="2015-12" db="EMBL/GenBank/DDBJ databases">
        <title>The genome of Folsomia candida.</title>
        <authorList>
            <person name="Faddeeva A."/>
            <person name="Derks M.F."/>
            <person name="Anvar Y."/>
            <person name="Smit S."/>
            <person name="Van Straalen N."/>
            <person name="Roelofs D."/>
        </authorList>
    </citation>
    <scope>NUCLEOTIDE SEQUENCE [LARGE SCALE GENOMIC DNA]</scope>
    <source>
        <strain evidence="18 19">VU population</strain>
        <tissue evidence="18">Whole body</tissue>
    </source>
</reference>
<dbReference type="PROSITE" id="PS01187">
    <property type="entry name" value="EGF_CA"/>
    <property type="match status" value="1"/>
</dbReference>
<keyword evidence="11 14" id="KW-1015">Disulfide bond</keyword>
<feature type="domain" description="CUB" evidence="16">
    <location>
        <begin position="1737"/>
        <end position="1863"/>
    </location>
</feature>
<keyword evidence="2" id="KW-0813">Transport</keyword>
<sequence>MGGSAAASSSSVPLFVGIFLFFRALPTCGGVQINYQLSQPQIYIEDGNIYIVPAQGRNLVLASNGDGKILFDEIEMRSLVSSVRNSTRDLDSFKQIFGSPSNSSAGLSQRIASLEQTMYRLNLVETLDTRLTNVERQILFNSTQTQQTEDGSRRNSVNNRLRRLTSRVEVLENRLARGGGGGGGRNPCSSNPCSHGGSCIPTAFGPFCWCRDGWEGPTCEQDTNECANFAGTDLGCQNQATCLNKPGGYDCQCRPGWMGIHCTKRQGDCSSGPAWELCGHGICINQASGARPFICMCDQGWKTDGSSPACNVDVNECDTGHALCSTNPPVNCINTPGSYMCGPCPAGFTGNGHRCMDVNECLVGNGGCSMNPMVQCINTPGSRTCGECPPGYMGNGIVCQYVGLCAVNNGGCHPMARCAENPVIGQSFVQCLCPAGYTGTGMGLHGCFPHGGTGGGGGSAVGPPNPCGPPSPCANSGICQPHGNAFTCICFNGFSGPTCSTRQNPCLVQPSPCQNNGVCSPNPLTTSGFTCTCGSDFTGEFCQDQVQSCGGVLATDQGRLSFPHDTNPDLYMDNMNCVWTMRTEIGKVFNLTFSRFHLEGYPDGACPHDSLTILDGADQSAPLLGRYCGDVLPNGGSVISTHESLYIKFSSDHSIVGLGFEFTWNTTSPVCGGYITNKTHGSINSPGYPGNYPHNRDCEWQIAVNPGKRIQLVFATFRIESHPNCTFDYFQVRDGLEENAPSLAYYCNTILPPPIVSSGAFLSIRFHSDGSSTDAGFHITFAEVPGIPGCGGVLTQPNGVFSSPEHPEPYAHGLECDWLIRLPSPGDRITLHFNTFQLEGSSNCRYDYVEVHDGPTPNSAMVGRFCGSSIPPDFQSSGSTLFVKFKSDESVAYGGFSAKYEAVCGGVFSEAEGLIRSPYYPNPYPKNRDCVYLISAPPGKGILLDFMDFDIESVSDVRCYFDYLEIRDGDTENSTLLGHFCGPPTSAPDRIVSTHNYIWLKFKTDSSVQNRGFLANYSTYDTGCGGIIRDSHGVISSPGHPEIYPHGVSCTWVLRGLPGQAVRLTWISFSLEAATGCRYDFVQVFDNSSLLTNGSSIGRFCGHDTPPVLTSSDNTMTVVFQSDHSVAHDGFMANFVLLNTSTVCGGEFFSEYGIIRSPRYPQFYPNRKSCTWTIKVPTGRQIRLNISDFDLEAGGSSRQCNYDFLEIRNGAYTTSPLIGRFCGNVQPPPMIPSFSNSLHLKFVSDMSHAGRGFMITWDGTTTGCGGALTSPTGSIVSPNYPQNYGSRTECIWTISINQGSALQLVFVDLDIQHSSSCWGEYIEIRDGRDHRAPLLGKYCHSDSVLSLNTTGNLVWIKFLSGYGGTGRGFQMNYRATCNRVITGFHGVIESPNFPNPYPHNRNCTWELQAPLGNKLNVSFSHFDIEGPPRGGERCVYDFVNLKEWKRPTHTTDAVSVTDLGKFCGSTRPPLISSTKDTLSINFVSDYSYAMNGFRLEWKVNGCGGRLIGSYNYLRSPNYPNKYGNNVVCLWHVTTELGTKVELQIYELEIERSEDCRYDGLTVYGGSDATSPQLTSLCHSSGSIGSPVIVTSHGNNMYIKFYSDGSVPSKGFYGSVRAVAGGCGGRFRTLNGFVQSPNYPGNYDHNDDCGWLIEVDQNHVVELRFMDFSVERHINCSYDHVAIYDGVSTYDPLLLMHCGSSLPYPPLIRSSGNKMYLRLKTDGSASSRGFKANFTTGCGARITPSGWSRSLTSPHYPSPLLPNTNCSWILSTPEPDEHVTFTVTNLAIHSDPPQTPASPSSTGSCAINFVEILDGEDVEAPSLGKFCSTQIPPSFTSRGNSLLVRLQIGENGGGFGFRGVYDFASSACGSTTLLTSMNGSFTSPNYPNGYPPNIECIWNIQVSAGNKIQLSFRRFEVESSDHCNTDFVEIHESDSEGRLLGHFCGNDIPANLTAATSLWVMFRTDGEGQAVGFWADYNLEHGNELSGAYGVIESPGYPQVNTITGTYSWRVSVNESYAIQVAFTDVDLVNYVDQPGDCDAGFVRIIIYDGYDEQAPILLKSCSGTSLSPVTSTGNIVYVQYVRPYWSGKFRLVWNQVQPASSELAHLSNITGCGGNYSIDGNVTTLLSPNYPFVYPHNIRCVWFINSPPHTRIQIQVEDFDMESNVNCLFDKVEIYDGQLGLPNYVLNKTLCHRTQINGTLLSSGRFLQIVMITDSSDARPGFNLSLSAVCGGYSREPRGKITSPGYPGMYFPSLCDWSIIVRPGRTISTRFEFLDIYGDSSGCVSDELIVRNGGSENSPFLGAGRYCGSTAPSLPETSGNQLHVSFRSWTSNRRGFSLVYEEVGAGCGGEIYLTDQVPSTIISSPNFPNIPPPFTECEWRISVPQGEAVQLRFLLQFDFDLSSPNCQRSGIELYDGGTAMSNLIGRHCRTMPGTQKSTGNIMYVRYYTDVPEPRQGFKAEVKIATCGGLLTGWIGRIQSPGYPTPYDVNLDCLWTIRSPSGTYVQLRFQEVDLGATPETGGGADESSNSSIVVRTDPICRQDQDRIFVTEPSMADVEYPRNWTICTTQRFLIQSSTNEISIRFISDDTRDTTRKGFRVAFFARNEPCGGVFRASSGVIQTPNYPNPYPHYRHCSWRIVAPEDRRVRLEFLDFDLEETYTSGGRRFCYDSVSIFQGRWRDLPRLYNRTLCGPNLPPPVETTQNEMTIYFGSDNSVAHRGFKARYSTDLPRSCGGLLPPGNGTLLSPNISTGTPDTTTNALCYWSTGSSSSYTRETNGTTIVTINSLRIPPWGGPNDPNCPQGSLLITPSDVTYKAAWKKLCGSVSGMKLYLPGSKIQVDYEAAWVNSTFSLEYRVASCGERLAGPLDNITSLNYPSTYPLSTECIWILEYSPASQIRIRFLDLDLDDHRGGGDEGCDRDYVIVRNGKYQTSPMLGKFCGSNSPPDIVSMSSHVWIEFHSDENSDPGRRGFSVQTEKVARGCGGIIHRKYGRLTSPEVPAVGPISGPGGGGNIHQTRSANGSSSKSVPGYVINLMFDGRFDIEQSTNCSNDYVELFAKKEGNSDGWDPLGRFCGRQIPPAINTTTASIKVRFVSNTAIDGNGFSLVWYSPCGGLFKEPSAPEIQNPEKNGAQNTIWTRTIRSAHFDRFNHSSSLNQENYWNFVGWESNWVTKRCDYVIQAGTEDYVVLEFLSPFDITVPSSYGVKRSEVLEECPEVNLTMWQGNSSSRPQTEPGVVCGTNLPPAFVGKGAVTISYNYRPQFQNEGFLARYSIFRCGGFITEPSLVSSPGHPFTSAPHMNCTWVIRAPANRVVRFRFETLELEFHSRCVYDFVKLFDGEGIRDDKLLGTFCGNMTKDFHPLSSKGNSMTLQFSTDWTIQHGGFSGVVEFTAGESQGCGGQKNVSSGPVTIQSVTSNGNYEPMLDCQWLIAGPDFHSLDVTFQFFNLEGGGRTPGKSVTDTGNPCPYDYIEMWDGPGPFSQKLGKFCGSQTPPAISSSNNYIWIRFVTDSSYNFPGFTARITSRESPCGRNFVLNATTTESQVLTSPQYPSQYPPNTRCKWIIDGASFFDEVDVKFIEMDIPPSSDCSNDWLEIKDVSTSYTSPEGISGPILFIGNGPVDWRHRHVQADDVIMQDVRYCGSQTPPDFFSVGRSIELVFRTDSSGSGRGFKLEYKAAGCNRTYENHQGRIFSPEFPSHSPVMSNCQFSIRAGNGTYISLYFNKFLLPGTPATSLECSEAAMEVRDGSPNGRGLGKFCGSSLPNPIFSLSNVLWIRYFTRIALSRGYDISYTTTTSGRGCGGAFFHTGGSFRWMTFVHFQIFKFLSSIFA</sequence>
<dbReference type="CDD" id="cd00041">
    <property type="entry name" value="CUB"/>
    <property type="match status" value="23"/>
</dbReference>
<dbReference type="InterPro" id="IPR001881">
    <property type="entry name" value="EGF-like_Ca-bd_dom"/>
</dbReference>
<evidence type="ECO:0000256" key="1">
    <source>
        <dbReference type="ARBA" id="ARBA00004202"/>
    </source>
</evidence>
<feature type="domain" description="EGF-like" evidence="17">
    <location>
        <begin position="184"/>
        <end position="220"/>
    </location>
</feature>
<evidence type="ECO:0000256" key="7">
    <source>
        <dbReference type="ARBA" id="ARBA00022737"/>
    </source>
</evidence>
<dbReference type="PANTHER" id="PTHR24251">
    <property type="entry name" value="OVOCHYMASE-RELATED"/>
    <property type="match status" value="1"/>
</dbReference>
<evidence type="ECO:0000259" key="16">
    <source>
        <dbReference type="PROSITE" id="PS01180"/>
    </source>
</evidence>
<comment type="subcellular location">
    <subcellularLocation>
        <location evidence="1">Cell membrane</location>
        <topology evidence="1">Peripheral membrane protein</topology>
    </subcellularLocation>
</comment>
<feature type="disulfide bond" evidence="13">
    <location>
        <begin position="671"/>
        <end position="698"/>
    </location>
</feature>
<evidence type="ECO:0000256" key="10">
    <source>
        <dbReference type="ARBA" id="ARBA00023136"/>
    </source>
</evidence>
<keyword evidence="5" id="KW-0479">Metal-binding</keyword>
<dbReference type="InterPro" id="IPR018097">
    <property type="entry name" value="EGF_Ca-bd_CS"/>
</dbReference>
<dbReference type="Pfam" id="PF07645">
    <property type="entry name" value="EGF_CA"/>
    <property type="match status" value="3"/>
</dbReference>
<dbReference type="Gene3D" id="2.60.120.290">
    <property type="entry name" value="Spermadhesin, CUB domain"/>
    <property type="match status" value="25"/>
</dbReference>
<dbReference type="FunFam" id="2.60.120.290:FF:000013">
    <property type="entry name" value="Membrane frizzled-related protein"/>
    <property type="match status" value="9"/>
</dbReference>
<feature type="disulfide bond" evidence="14">
    <location>
        <begin position="490"/>
        <end position="499"/>
    </location>
</feature>
<dbReference type="GO" id="GO:0005509">
    <property type="term" value="F:calcium ion binding"/>
    <property type="evidence" value="ECO:0007669"/>
    <property type="project" value="InterPro"/>
</dbReference>
<evidence type="ECO:0000256" key="2">
    <source>
        <dbReference type="ARBA" id="ARBA00022448"/>
    </source>
</evidence>
<feature type="domain" description="CUB" evidence="16">
    <location>
        <begin position="2980"/>
        <end position="3108"/>
    </location>
</feature>
<feature type="domain" description="CUB" evidence="16">
    <location>
        <begin position="3109"/>
        <end position="3271"/>
    </location>
</feature>
<evidence type="ECO:0000256" key="6">
    <source>
        <dbReference type="ARBA" id="ARBA00022729"/>
    </source>
</evidence>
<feature type="signal peptide" evidence="15">
    <location>
        <begin position="1"/>
        <end position="30"/>
    </location>
</feature>
<evidence type="ECO:0000256" key="12">
    <source>
        <dbReference type="ARBA" id="ARBA00023180"/>
    </source>
</evidence>
<feature type="domain" description="CUB" evidence="16">
    <location>
        <begin position="790"/>
        <end position="903"/>
    </location>
</feature>
<dbReference type="PANTHER" id="PTHR24251:SF37">
    <property type="entry name" value="CUB DOMAIN-CONTAINING PROTEIN"/>
    <property type="match status" value="1"/>
</dbReference>
<dbReference type="InterPro" id="IPR000742">
    <property type="entry name" value="EGF"/>
</dbReference>
<feature type="domain" description="EGF-like" evidence="17">
    <location>
        <begin position="502"/>
        <end position="543"/>
    </location>
</feature>
<feature type="domain" description="CUB" evidence="16">
    <location>
        <begin position="2112"/>
        <end position="2229"/>
    </location>
</feature>
<feature type="domain" description="CUB" evidence="16">
    <location>
        <begin position="3674"/>
        <end position="3788"/>
    </location>
</feature>
<feature type="domain" description="CUB" evidence="16">
    <location>
        <begin position="1024"/>
        <end position="1138"/>
    </location>
</feature>
<dbReference type="SMART" id="SM00042">
    <property type="entry name" value="CUB"/>
    <property type="match status" value="24"/>
</dbReference>
<evidence type="ECO:0000313" key="19">
    <source>
        <dbReference type="Proteomes" id="UP000198287"/>
    </source>
</evidence>
<keyword evidence="10" id="KW-0472">Membrane</keyword>
<evidence type="ECO:0000256" key="4">
    <source>
        <dbReference type="ARBA" id="ARBA00022536"/>
    </source>
</evidence>
<dbReference type="SUPFAM" id="SSF49854">
    <property type="entry name" value="Spermadhesin, CUB domain"/>
    <property type="match status" value="25"/>
</dbReference>
<feature type="domain" description="CUB" evidence="16">
    <location>
        <begin position="1622"/>
        <end position="1736"/>
    </location>
</feature>
<proteinExistence type="predicted"/>
<feature type="domain" description="CUB" evidence="16">
    <location>
        <begin position="2466"/>
        <end position="2603"/>
    </location>
</feature>
<feature type="chain" id="PRO_5012533588" evidence="15">
    <location>
        <begin position="31"/>
        <end position="3824"/>
    </location>
</feature>
<evidence type="ECO:0000313" key="18">
    <source>
        <dbReference type="EMBL" id="OXA47104.1"/>
    </source>
</evidence>
<feature type="disulfide bond" evidence="14">
    <location>
        <begin position="533"/>
        <end position="542"/>
    </location>
</feature>
<dbReference type="PROSITE" id="PS01180">
    <property type="entry name" value="CUB"/>
    <property type="match status" value="25"/>
</dbReference>
<evidence type="ECO:0000256" key="8">
    <source>
        <dbReference type="ARBA" id="ARBA00022837"/>
    </source>
</evidence>
<dbReference type="CDD" id="cd00054">
    <property type="entry name" value="EGF_CA"/>
    <property type="match status" value="5"/>
</dbReference>
<dbReference type="SMART" id="SM00181">
    <property type="entry name" value="EGF"/>
    <property type="match status" value="8"/>
</dbReference>
<feature type="domain" description="CUB" evidence="16">
    <location>
        <begin position="1980"/>
        <end position="2096"/>
    </location>
</feature>
<dbReference type="PROSITE" id="PS00010">
    <property type="entry name" value="ASX_HYDROXYL"/>
    <property type="match status" value="1"/>
</dbReference>
<feature type="domain" description="CUB" evidence="16">
    <location>
        <begin position="3524"/>
        <end position="3672"/>
    </location>
</feature>
<feature type="domain" description="EGF-like" evidence="17">
    <location>
        <begin position="463"/>
        <end position="500"/>
    </location>
</feature>
<dbReference type="FunFam" id="2.10.25.10:FF:000379">
    <property type="entry name" value="Cubilin"/>
    <property type="match status" value="1"/>
</dbReference>
<evidence type="ECO:0000256" key="14">
    <source>
        <dbReference type="PROSITE-ProRule" id="PRU00076"/>
    </source>
</evidence>
<feature type="domain" description="CUB" evidence="16">
    <location>
        <begin position="1502"/>
        <end position="1618"/>
    </location>
</feature>
<dbReference type="CDD" id="cd22201">
    <property type="entry name" value="cubilin_NTD"/>
    <property type="match status" value="1"/>
</dbReference>
<feature type="domain" description="CUB" evidence="16">
    <location>
        <begin position="2347"/>
        <end position="2464"/>
    </location>
</feature>
<feature type="domain" description="CUB" evidence="16">
    <location>
        <begin position="904"/>
        <end position="1020"/>
    </location>
</feature>
<evidence type="ECO:0000256" key="13">
    <source>
        <dbReference type="PROSITE-ProRule" id="PRU00059"/>
    </source>
</evidence>
<feature type="domain" description="CUB" evidence="16">
    <location>
        <begin position="1144"/>
        <end position="1260"/>
    </location>
</feature>
<dbReference type="PROSITE" id="PS00022">
    <property type="entry name" value="EGF_1"/>
    <property type="match status" value="4"/>
</dbReference>
<evidence type="ECO:0000256" key="9">
    <source>
        <dbReference type="ARBA" id="ARBA00022927"/>
    </source>
</evidence>
<dbReference type="FunFam" id="2.10.25.10:FF:000260">
    <property type="entry name" value="Notch receptor 4"/>
    <property type="match status" value="1"/>
</dbReference>
<evidence type="ECO:0000256" key="15">
    <source>
        <dbReference type="SAM" id="SignalP"/>
    </source>
</evidence>
<dbReference type="InterPro" id="IPR049883">
    <property type="entry name" value="NOTCH1_EGF-like"/>
</dbReference>
<dbReference type="OrthoDB" id="10009301at2759"/>
<feature type="domain" description="CUB" evidence="16">
    <location>
        <begin position="1264"/>
        <end position="1376"/>
    </location>
</feature>
<keyword evidence="9" id="KW-0653">Protein transport</keyword>
<protein>
    <submittedName>
        <fullName evidence="18">Cubilin</fullName>
    </submittedName>
</protein>
<feature type="disulfide bond" evidence="14">
    <location>
        <begin position="253"/>
        <end position="262"/>
    </location>
</feature>
<keyword evidence="8" id="KW-0106">Calcium</keyword>
<feature type="domain" description="CUB" evidence="16">
    <location>
        <begin position="671"/>
        <end position="784"/>
    </location>
</feature>
<feature type="domain" description="CUB" evidence="16">
    <location>
        <begin position="3394"/>
        <end position="3520"/>
    </location>
</feature>
<dbReference type="STRING" id="158441.A0A226DQH9"/>
<evidence type="ECO:0000259" key="17">
    <source>
        <dbReference type="PROSITE" id="PS50026"/>
    </source>
</evidence>
<dbReference type="GO" id="GO:0015031">
    <property type="term" value="P:protein transport"/>
    <property type="evidence" value="ECO:0007669"/>
    <property type="project" value="UniProtKB-KW"/>
</dbReference>
<keyword evidence="6 15" id="KW-0732">Signal</keyword>
<feature type="domain" description="CUB" evidence="16">
    <location>
        <begin position="1377"/>
        <end position="1500"/>
    </location>
</feature>
<comment type="caution">
    <text evidence="14">Lacks conserved residue(s) required for the propagation of feature annotation.</text>
</comment>